<dbReference type="Gramene" id="AET1Gv20148000.2">
    <property type="protein sequence ID" value="AET1Gv20148000.2"/>
    <property type="gene ID" value="AET1Gv20148000"/>
</dbReference>
<keyword evidence="2" id="KW-1185">Reference proteome</keyword>
<sequence>QSGSEPPRRSSEAMALAFTSSVPFPAAAARGLLQQQQVQVVGGGRVLLLGSAPSPGSGTLVLAVSLPAVGGAKVPAPLLCACAAGDNASPSDEEKAFLEAMEDARGKFHAVISAGDKTVLERLAITAKDSLGLLASMTKDHPFPLPDAMYQEVARITSAFLEVEGECEGGYASADTVLAAIDALRNMSVTFLGSSVDEPEWHPALLGDLSDEEDKANYLLNLADGFCLLHFKLLWRYRQASPAMEEEAPVVAYKHPFQAMLVQNDKDLAEHLRTTARDSQGLLARMMAKVRVFPLPDVVCQELIAIGKSFVRVEVECDKGCATTGSVVAAMDGLRRVTEIIAGSGTAKTLRSYDLRPTVAITGDQEKLAFMWDLAAAFSVHFFDVKFRCADFF</sequence>
<dbReference type="Proteomes" id="UP000015105">
    <property type="component" value="Chromosome 1D"/>
</dbReference>
<reference evidence="2" key="1">
    <citation type="journal article" date="2014" name="Science">
        <title>Ancient hybridizations among the ancestral genomes of bread wheat.</title>
        <authorList>
            <consortium name="International Wheat Genome Sequencing Consortium,"/>
            <person name="Marcussen T."/>
            <person name="Sandve S.R."/>
            <person name="Heier L."/>
            <person name="Spannagl M."/>
            <person name="Pfeifer M."/>
            <person name="Jakobsen K.S."/>
            <person name="Wulff B.B."/>
            <person name="Steuernagel B."/>
            <person name="Mayer K.F."/>
            <person name="Olsen O.A."/>
        </authorList>
    </citation>
    <scope>NUCLEOTIDE SEQUENCE [LARGE SCALE GENOMIC DNA]</scope>
    <source>
        <strain evidence="2">cv. AL8/78</strain>
    </source>
</reference>
<dbReference type="EnsemblPlants" id="AET1Gv20148000.2">
    <property type="protein sequence ID" value="AET1Gv20148000.2"/>
    <property type="gene ID" value="AET1Gv20148000"/>
</dbReference>
<reference evidence="1" key="4">
    <citation type="submission" date="2019-03" db="UniProtKB">
        <authorList>
            <consortium name="EnsemblPlants"/>
        </authorList>
    </citation>
    <scope>IDENTIFICATION</scope>
</reference>
<accession>A0A452XT15</accession>
<reference evidence="1" key="3">
    <citation type="journal article" date="2017" name="Nature">
        <title>Genome sequence of the progenitor of the wheat D genome Aegilops tauschii.</title>
        <authorList>
            <person name="Luo M.C."/>
            <person name="Gu Y.Q."/>
            <person name="Puiu D."/>
            <person name="Wang H."/>
            <person name="Twardziok S.O."/>
            <person name="Deal K.R."/>
            <person name="Huo N."/>
            <person name="Zhu T."/>
            <person name="Wang L."/>
            <person name="Wang Y."/>
            <person name="McGuire P.E."/>
            <person name="Liu S."/>
            <person name="Long H."/>
            <person name="Ramasamy R.K."/>
            <person name="Rodriguez J.C."/>
            <person name="Van S.L."/>
            <person name="Yuan L."/>
            <person name="Wang Z."/>
            <person name="Xia Z."/>
            <person name="Xiao L."/>
            <person name="Anderson O.D."/>
            <person name="Ouyang S."/>
            <person name="Liang Y."/>
            <person name="Zimin A.V."/>
            <person name="Pertea G."/>
            <person name="Qi P."/>
            <person name="Bennetzen J.L."/>
            <person name="Dai X."/>
            <person name="Dawson M.W."/>
            <person name="Muller H.G."/>
            <person name="Kugler K."/>
            <person name="Rivarola-Duarte L."/>
            <person name="Spannagl M."/>
            <person name="Mayer K.F.X."/>
            <person name="Lu F.H."/>
            <person name="Bevan M.W."/>
            <person name="Leroy P."/>
            <person name="Li P."/>
            <person name="You F.M."/>
            <person name="Sun Q."/>
            <person name="Liu Z."/>
            <person name="Lyons E."/>
            <person name="Wicker T."/>
            <person name="Salzberg S.L."/>
            <person name="Devos K.M."/>
            <person name="Dvorak J."/>
        </authorList>
    </citation>
    <scope>NUCLEOTIDE SEQUENCE [LARGE SCALE GENOMIC DNA]</scope>
    <source>
        <strain evidence="1">cv. AL8/78</strain>
    </source>
</reference>
<dbReference type="AlphaFoldDB" id="A0A452XT15"/>
<name>A0A452XT15_AEGTS</name>
<evidence type="ECO:0000313" key="1">
    <source>
        <dbReference type="EnsemblPlants" id="AET1Gv20148000.2"/>
    </source>
</evidence>
<reference evidence="2" key="2">
    <citation type="journal article" date="2017" name="Nat. Plants">
        <title>The Aegilops tauschii genome reveals multiple impacts of transposons.</title>
        <authorList>
            <person name="Zhao G."/>
            <person name="Zou C."/>
            <person name="Li K."/>
            <person name="Wang K."/>
            <person name="Li T."/>
            <person name="Gao L."/>
            <person name="Zhang X."/>
            <person name="Wang H."/>
            <person name="Yang Z."/>
            <person name="Liu X."/>
            <person name="Jiang W."/>
            <person name="Mao L."/>
            <person name="Kong X."/>
            <person name="Jiao Y."/>
            <person name="Jia J."/>
        </authorList>
    </citation>
    <scope>NUCLEOTIDE SEQUENCE [LARGE SCALE GENOMIC DNA]</scope>
    <source>
        <strain evidence="2">cv. AL8/78</strain>
    </source>
</reference>
<reference evidence="1" key="5">
    <citation type="journal article" date="2021" name="G3 (Bethesda)">
        <title>Aegilops tauschii genome assembly Aet v5.0 features greater sequence contiguity and improved annotation.</title>
        <authorList>
            <person name="Wang L."/>
            <person name="Zhu T."/>
            <person name="Rodriguez J.C."/>
            <person name="Deal K.R."/>
            <person name="Dubcovsky J."/>
            <person name="McGuire P.E."/>
            <person name="Lux T."/>
            <person name="Spannagl M."/>
            <person name="Mayer K.F.X."/>
            <person name="Baldrich P."/>
            <person name="Meyers B.C."/>
            <person name="Huo N."/>
            <person name="Gu Y.Q."/>
            <person name="Zhou H."/>
            <person name="Devos K.M."/>
            <person name="Bennetzen J.L."/>
            <person name="Unver T."/>
            <person name="Budak H."/>
            <person name="Gulick P.J."/>
            <person name="Galiba G."/>
            <person name="Kalapos B."/>
            <person name="Nelson D.R."/>
            <person name="Li P."/>
            <person name="You F.M."/>
            <person name="Luo M.C."/>
            <person name="Dvorak J."/>
        </authorList>
    </citation>
    <scope>NUCLEOTIDE SEQUENCE [LARGE SCALE GENOMIC DNA]</scope>
    <source>
        <strain evidence="1">cv. AL8/78</strain>
    </source>
</reference>
<organism evidence="1 2">
    <name type="scientific">Aegilops tauschii subsp. strangulata</name>
    <name type="common">Goatgrass</name>
    <dbReference type="NCBI Taxonomy" id="200361"/>
    <lineage>
        <taxon>Eukaryota</taxon>
        <taxon>Viridiplantae</taxon>
        <taxon>Streptophyta</taxon>
        <taxon>Embryophyta</taxon>
        <taxon>Tracheophyta</taxon>
        <taxon>Spermatophyta</taxon>
        <taxon>Magnoliopsida</taxon>
        <taxon>Liliopsida</taxon>
        <taxon>Poales</taxon>
        <taxon>Poaceae</taxon>
        <taxon>BOP clade</taxon>
        <taxon>Pooideae</taxon>
        <taxon>Triticodae</taxon>
        <taxon>Triticeae</taxon>
        <taxon>Triticinae</taxon>
        <taxon>Aegilops</taxon>
    </lineage>
</organism>
<evidence type="ECO:0000313" key="2">
    <source>
        <dbReference type="Proteomes" id="UP000015105"/>
    </source>
</evidence>
<proteinExistence type="predicted"/>
<protein>
    <submittedName>
        <fullName evidence="1">Uncharacterized protein</fullName>
    </submittedName>
</protein>